<feature type="compositionally biased region" description="Basic and acidic residues" evidence="1">
    <location>
        <begin position="476"/>
        <end position="486"/>
    </location>
</feature>
<feature type="region of interest" description="Disordered" evidence="1">
    <location>
        <begin position="536"/>
        <end position="809"/>
    </location>
</feature>
<dbReference type="Proteomes" id="UP000694843">
    <property type="component" value="Unplaced"/>
</dbReference>
<feature type="compositionally biased region" description="Basic and acidic residues" evidence="1">
    <location>
        <begin position="556"/>
        <end position="565"/>
    </location>
</feature>
<feature type="compositionally biased region" description="Polar residues" evidence="1">
    <location>
        <begin position="1113"/>
        <end position="1143"/>
    </location>
</feature>
<feature type="compositionally biased region" description="Low complexity" evidence="1">
    <location>
        <begin position="1565"/>
        <end position="1589"/>
    </location>
</feature>
<feature type="compositionally biased region" description="Polar residues" evidence="1">
    <location>
        <begin position="491"/>
        <end position="508"/>
    </location>
</feature>
<feature type="compositionally biased region" description="Basic and acidic residues" evidence="1">
    <location>
        <begin position="572"/>
        <end position="581"/>
    </location>
</feature>
<dbReference type="GeneID" id="108670443"/>
<feature type="compositionally biased region" description="Polar residues" evidence="1">
    <location>
        <begin position="536"/>
        <end position="551"/>
    </location>
</feature>
<protein>
    <submittedName>
        <fullName evidence="3">Serine/arginine repetitive matrix protein 2</fullName>
    </submittedName>
</protein>
<feature type="compositionally biased region" description="Basic and acidic residues" evidence="1">
    <location>
        <begin position="1147"/>
        <end position="1165"/>
    </location>
</feature>
<feature type="compositionally biased region" description="Low complexity" evidence="1">
    <location>
        <begin position="1791"/>
        <end position="1805"/>
    </location>
</feature>
<keyword evidence="2" id="KW-1185">Reference proteome</keyword>
<dbReference type="KEGG" id="hazt:108670443"/>
<feature type="compositionally biased region" description="Polar residues" evidence="1">
    <location>
        <begin position="1233"/>
        <end position="1247"/>
    </location>
</feature>
<feature type="compositionally biased region" description="Basic and acidic residues" evidence="1">
    <location>
        <begin position="1757"/>
        <end position="1775"/>
    </location>
</feature>
<feature type="region of interest" description="Disordered" evidence="1">
    <location>
        <begin position="1093"/>
        <end position="1169"/>
    </location>
</feature>
<feature type="region of interest" description="Disordered" evidence="1">
    <location>
        <begin position="1500"/>
        <end position="1521"/>
    </location>
</feature>
<feature type="compositionally biased region" description="Polar residues" evidence="1">
    <location>
        <begin position="794"/>
        <end position="805"/>
    </location>
</feature>
<feature type="compositionally biased region" description="Low complexity" evidence="1">
    <location>
        <begin position="1093"/>
        <end position="1103"/>
    </location>
</feature>
<reference evidence="3" key="1">
    <citation type="submission" date="2025-08" db="UniProtKB">
        <authorList>
            <consortium name="RefSeq"/>
        </authorList>
    </citation>
    <scope>IDENTIFICATION</scope>
    <source>
        <tissue evidence="3">Whole organism</tissue>
    </source>
</reference>
<evidence type="ECO:0000256" key="1">
    <source>
        <dbReference type="SAM" id="MobiDB-lite"/>
    </source>
</evidence>
<feature type="compositionally biased region" description="Basic and acidic residues" evidence="1">
    <location>
        <begin position="313"/>
        <end position="382"/>
    </location>
</feature>
<dbReference type="RefSeq" id="XP_047738096.1">
    <property type="nucleotide sequence ID" value="XM_047882140.1"/>
</dbReference>
<feature type="compositionally biased region" description="Basic and acidic residues" evidence="1">
    <location>
        <begin position="437"/>
        <end position="450"/>
    </location>
</feature>
<feature type="compositionally biased region" description="Basic and acidic residues" evidence="1">
    <location>
        <begin position="69"/>
        <end position="87"/>
    </location>
</feature>
<gene>
    <name evidence="3" type="primary">LOC108670443</name>
</gene>
<feature type="region of interest" description="Disordered" evidence="1">
    <location>
        <begin position="140"/>
        <end position="508"/>
    </location>
</feature>
<dbReference type="OMA" id="HNTERVW"/>
<feature type="compositionally biased region" description="Basic and acidic residues" evidence="1">
    <location>
        <begin position="1872"/>
        <end position="1881"/>
    </location>
</feature>
<name>A0A979FNM7_HYAAZ</name>
<feature type="region of interest" description="Disordered" evidence="1">
    <location>
        <begin position="1211"/>
        <end position="1268"/>
    </location>
</feature>
<accession>A0A979FNM7</accession>
<feature type="compositionally biased region" description="Basic and acidic residues" evidence="1">
    <location>
        <begin position="1842"/>
        <end position="1861"/>
    </location>
</feature>
<feature type="compositionally biased region" description="Polar residues" evidence="1">
    <location>
        <begin position="1884"/>
        <end position="1900"/>
    </location>
</feature>
<evidence type="ECO:0000313" key="3">
    <source>
        <dbReference type="RefSeq" id="XP_047738096.1"/>
    </source>
</evidence>
<organism evidence="2 3">
    <name type="scientific">Hyalella azteca</name>
    <name type="common">Amphipod</name>
    <dbReference type="NCBI Taxonomy" id="294128"/>
    <lineage>
        <taxon>Eukaryota</taxon>
        <taxon>Metazoa</taxon>
        <taxon>Ecdysozoa</taxon>
        <taxon>Arthropoda</taxon>
        <taxon>Crustacea</taxon>
        <taxon>Multicrustacea</taxon>
        <taxon>Malacostraca</taxon>
        <taxon>Eumalacostraca</taxon>
        <taxon>Peracarida</taxon>
        <taxon>Amphipoda</taxon>
        <taxon>Senticaudata</taxon>
        <taxon>Talitrida</taxon>
        <taxon>Talitroidea</taxon>
        <taxon>Hyalellidae</taxon>
        <taxon>Hyalella</taxon>
    </lineage>
</organism>
<evidence type="ECO:0000313" key="2">
    <source>
        <dbReference type="Proteomes" id="UP000694843"/>
    </source>
</evidence>
<feature type="region of interest" description="Disordered" evidence="1">
    <location>
        <begin position="31"/>
        <end position="87"/>
    </location>
</feature>
<feature type="compositionally biased region" description="Polar residues" evidence="1">
    <location>
        <begin position="456"/>
        <end position="475"/>
    </location>
</feature>
<feature type="region of interest" description="Disordered" evidence="1">
    <location>
        <begin position="1554"/>
        <end position="1640"/>
    </location>
</feature>
<feature type="region of interest" description="Disordered" evidence="1">
    <location>
        <begin position="1833"/>
        <end position="1900"/>
    </location>
</feature>
<feature type="compositionally biased region" description="Polar residues" evidence="1">
    <location>
        <begin position="39"/>
        <end position="67"/>
    </location>
</feature>
<sequence>MLQLIDPDDLPCAQECSEALTDTIDKWENEVAELPRGWENSSKAPNPEAGNSYNQALGVNPGSSVNPVTDKKRVSDEEQREASGTKKLTDMIRVGDRFYTKSILSAEKIKELELEAKIERAKIIIGSGQSVKKEMNSCNITSKINSTGHENSKRSFGRGPLAKKRKKKKRSFFRALLAKEPEKDKRSSGRRPVSKELEKDKRSSGRGPVSKELEKDKRSSGRGPVTKDLEKDKCSSGRGPVTKDLEKDKRSSGRGPVSKELEKDKRSSGHGPVSKELEKDKRSSGRGPVSKELEKDKRSSGRRLVRQTFFRPSVEKDKRSSGRGPVTKELEKDKRSSGRGPVSKELEKDKRSSDRGSESKELEKDKRSSGRGPESKELEKSKQSSVRGPVTKDKPSSGQAFAAKEPEKDKRSLNRISANFDPVKKNPPSGRVVPVAERLEDRPSIRELKIMRSVARESTSPSLDINALSVTASRSRTPERSRDRSSGRGSATVSSKRSHLSHAQCSGSVYTRLDREFPENLIDSDSKICRKIYHSEMSSTVANDSNRTSRSPLLKARRDLNDLKHSSSLNRSEPDAHKMRDPYSASSHSQDNASPYRPSWGRSRSKSPKHPLWERNKSPSRKHPSSMRIRSPHPKSPSWDLNGSPSPHHPLWGRSRSPSPRNPWLERSTSPYPKNPPWGRSRSPTPKRPLRRRSRSPTPKRPSWGRSRSPSTRRPPWARSGSSSPKHPSWGRSRNSSPKGPSWERSRSPSPKRSSRKSLQTSTNAGTDIASRLEPLTEHNAKLRIGSPKVWDDPTSQSSSASTCKGTDFDISNEKAFPSGSRVIDLTSTSDVLKVIQNLSRQRLALQEASSELSPPSTKKNVYASRDTSFIIKSNSDPSTEGIFEHSNCKTNAYSLPTENSTVVSRTSAPASCIENEIIQNSVELSNRNLEQRLGPMIDLNQQDEPAIGVEVPESSGAVGSNYEVMDSQSMMCSNQVTMVPDQGFMGPDQWPLNEEQVSMGLNQGPMDPNQWTMGENQDLMDPGLWPMGPNEEVMNPDREPTDFHQIPTIGTPFVQQRLNKPIWARHKQKRETPNNVQVKICKDLKPILGDLKLSKGPLKSPLTGDKKGKMSTKANKNETPLTEMQKISSASKNQNASNTISSKVDPVSRVDPVSKEKQKEESGTKKTSGMIRVGNRFYSRSILSAERIKELELEAKLEIERGKIRLGSAQSVKKGMNSPKINSTEHEKDQHSSSLNEDSTCNSAGASSALEGVKRVPDATDNSSKKALSTSLVTNLNFYQSTDNITQLPIRGVNQLTQLNINQPSSFSINQQRHPNINQPPPLNMNQPPPSLMTNLPAAMNCPLLNTSHPPPLINEAPPNIYYPPPAAASHHGQNFSASSRPDANEFQLLASSLAGGRTSIVNAATHSPCEGFVPWQAVMPSHLIPPTAMPLSVRPPSVIPLPVMPPSVMPPSVITPSGVTSTVIPLTGIPPSTMPSTVIPLTGMQPYVRPPKAMPSTVIPLTGIPPSDNQSSALPPSALLPSALPPSALPSSALPSSALPPSAVKSSVIPLTAKPSSTKPQHVMPSYVTSPSSVMSPSLMPSSVTPLPGKPSSVKSPFATPDVSPDEPTMPERELHGSLGPNARLDATSPAVTATSNIDHKDRQFVSDEELREWLEIEDEHRVYLEIPEMHPDFEDHYEAFVEIYMEQVRERYRSAEHQKSEWLKMWHKGVCDMLDEKWQAMLLQRAARRKKQIKEKMMSHFDGSSLAKNLDSTCHNRSETAEEKPVKTRYSSETRQLLGIRPKKGWQTISSSTSSSTAGETSADFAFRRPASSKKETSKAPIMTYSYIEDIPGPSCENESERSQILKTDGKKNSNESFKRKRSPTYSCDARKSARNEPSRLASTKQKSVPASQVASSNDKLCFDDASMEKALNAESLPRETKAIKFLPPKNYDGKLLTGDKATTRLLSHDAGPSYDLSPSQSSVLQREQRSLLQRQLQQQKKILLQQLQKSATSKLPVPSAPKPGPCVARPEFDEITAADVEKLAKETEGFNTIKLIKHIKDALKHKKFPNIDQVYKELFLKISEMHVRVAMER</sequence>
<feature type="compositionally biased region" description="Low complexity" evidence="1">
    <location>
        <begin position="701"/>
        <end position="720"/>
    </location>
</feature>
<feature type="compositionally biased region" description="Polar residues" evidence="1">
    <location>
        <begin position="721"/>
        <end position="739"/>
    </location>
</feature>
<feature type="compositionally biased region" description="Basic residues" evidence="1">
    <location>
        <begin position="161"/>
        <end position="172"/>
    </location>
</feature>
<feature type="compositionally biased region" description="Basic and acidic residues" evidence="1">
    <location>
        <begin position="177"/>
        <end position="299"/>
    </location>
</feature>
<proteinExistence type="predicted"/>
<feature type="compositionally biased region" description="Polar residues" evidence="1">
    <location>
        <begin position="584"/>
        <end position="593"/>
    </location>
</feature>
<feature type="compositionally biased region" description="Basic residues" evidence="1">
    <location>
        <begin position="618"/>
        <end position="633"/>
    </location>
</feature>
<feature type="compositionally biased region" description="Polar residues" evidence="1">
    <location>
        <begin position="140"/>
        <end position="149"/>
    </location>
</feature>
<feature type="region of interest" description="Disordered" evidence="1">
    <location>
        <begin position="1751"/>
        <end position="1821"/>
    </location>
</feature>